<protein>
    <submittedName>
        <fullName evidence="1">Subtilisin-like protein</fullName>
    </submittedName>
</protein>
<comment type="caution">
    <text evidence="1">The sequence shown here is derived from an EMBL/GenBank/DDBJ whole genome shotgun (WGS) entry which is preliminary data.</text>
</comment>
<sequence length="564" mass="58493">MVKVAIFLASLLTLALAKPHAARDLRLHERRERAPAGFASKGPAASDKVLRLRLALRQTDIKGLQDALYDVSTPSSANYGQHLSKEEVNAFVAPKAETVAAVNAWLAENGLTATKMSPAGDWIGIQTTVEKANELFDAQFSTFTHEESGVDSIRTLEYSIPESLKEHINLVHPTISFTRRPLGPPTVSTPLSPIVPQGNLTAAASCSTFTPACLQSLYGIPTTAATESTNSIAVAGFIEQYANAADLKSFLTADRSDMSSSTTFTLETLDGGSNPQTTSKAGVEADLDVQYTVGLATGVPTAFISVGDNYQDGDLEGFLDIVNYLLDKDTPNQVMTTSYGENESDMSVALADSLCNAYAQLGARGTSVLFASGDGGVSGSQSQSCTTFVPTFPSGCPFLTSVGATTGTSEKGATLSAGGFSNIFGTPDYQTSAKAAYLQTLGSTYSGKYNASGRGYPDVAAIGQSVGIVYEGRSTSVSGTSCASPIFASVIALLNDRLIAAGQSPLGFLNPFLYSDAGVAALNDITSGNNPGCSTTGFPAAAGWDPVTGLGTPNFANLLAAVGL</sequence>
<gene>
    <name evidence="1" type="ORF">FA95DRAFT_1611379</name>
</gene>
<accession>A0ACB8RA00</accession>
<evidence type="ECO:0000313" key="1">
    <source>
        <dbReference type="EMBL" id="KAI0040960.1"/>
    </source>
</evidence>
<dbReference type="EMBL" id="MU276155">
    <property type="protein sequence ID" value="KAI0040960.1"/>
    <property type="molecule type" value="Genomic_DNA"/>
</dbReference>
<reference evidence="1" key="2">
    <citation type="journal article" date="2022" name="New Phytol.">
        <title>Evolutionary transition to the ectomycorrhizal habit in the genomes of a hyperdiverse lineage of mushroom-forming fungi.</title>
        <authorList>
            <person name="Looney B."/>
            <person name="Miyauchi S."/>
            <person name="Morin E."/>
            <person name="Drula E."/>
            <person name="Courty P.E."/>
            <person name="Kohler A."/>
            <person name="Kuo A."/>
            <person name="LaButti K."/>
            <person name="Pangilinan J."/>
            <person name="Lipzen A."/>
            <person name="Riley R."/>
            <person name="Andreopoulos W."/>
            <person name="He G."/>
            <person name="Johnson J."/>
            <person name="Nolan M."/>
            <person name="Tritt A."/>
            <person name="Barry K.W."/>
            <person name="Grigoriev I.V."/>
            <person name="Nagy L.G."/>
            <person name="Hibbett D."/>
            <person name="Henrissat B."/>
            <person name="Matheny P.B."/>
            <person name="Labbe J."/>
            <person name="Martin F.M."/>
        </authorList>
    </citation>
    <scope>NUCLEOTIDE SEQUENCE</scope>
    <source>
        <strain evidence="1">FP105234-sp</strain>
    </source>
</reference>
<keyword evidence="2" id="KW-1185">Reference proteome</keyword>
<reference evidence="1" key="1">
    <citation type="submission" date="2021-02" db="EMBL/GenBank/DDBJ databases">
        <authorList>
            <consortium name="DOE Joint Genome Institute"/>
            <person name="Ahrendt S."/>
            <person name="Looney B.P."/>
            <person name="Miyauchi S."/>
            <person name="Morin E."/>
            <person name="Drula E."/>
            <person name="Courty P.E."/>
            <person name="Chicoki N."/>
            <person name="Fauchery L."/>
            <person name="Kohler A."/>
            <person name="Kuo A."/>
            <person name="Labutti K."/>
            <person name="Pangilinan J."/>
            <person name="Lipzen A."/>
            <person name="Riley R."/>
            <person name="Andreopoulos W."/>
            <person name="He G."/>
            <person name="Johnson J."/>
            <person name="Barry K.W."/>
            <person name="Grigoriev I.V."/>
            <person name="Nagy L."/>
            <person name="Hibbett D."/>
            <person name="Henrissat B."/>
            <person name="Matheny P.B."/>
            <person name="Labbe J."/>
            <person name="Martin F."/>
        </authorList>
    </citation>
    <scope>NUCLEOTIDE SEQUENCE</scope>
    <source>
        <strain evidence="1">FP105234-sp</strain>
    </source>
</reference>
<evidence type="ECO:0000313" key="2">
    <source>
        <dbReference type="Proteomes" id="UP000814033"/>
    </source>
</evidence>
<organism evidence="1 2">
    <name type="scientific">Auriscalpium vulgare</name>
    <dbReference type="NCBI Taxonomy" id="40419"/>
    <lineage>
        <taxon>Eukaryota</taxon>
        <taxon>Fungi</taxon>
        <taxon>Dikarya</taxon>
        <taxon>Basidiomycota</taxon>
        <taxon>Agaricomycotina</taxon>
        <taxon>Agaricomycetes</taxon>
        <taxon>Russulales</taxon>
        <taxon>Auriscalpiaceae</taxon>
        <taxon>Auriscalpium</taxon>
    </lineage>
</organism>
<proteinExistence type="predicted"/>
<name>A0ACB8RA00_9AGAM</name>
<dbReference type="Proteomes" id="UP000814033">
    <property type="component" value="Unassembled WGS sequence"/>
</dbReference>